<evidence type="ECO:0000256" key="3">
    <source>
        <dbReference type="ARBA" id="ARBA00022955"/>
    </source>
</evidence>
<protein>
    <recommendedName>
        <fullName evidence="8">3beta-hydroxysteroid 3-dehydrogenase</fullName>
        <ecNumber evidence="8">1.1.1.270</ecNumber>
    </recommendedName>
</protein>
<organism evidence="10 11">
    <name type="scientific">Eremothecium cymbalariae (strain CBS 270.75 / DBVPG 7215 / KCTC 17166 / NRRL Y-17582)</name>
    <name type="common">Yeast</name>
    <dbReference type="NCBI Taxonomy" id="931890"/>
    <lineage>
        <taxon>Eukaryota</taxon>
        <taxon>Fungi</taxon>
        <taxon>Dikarya</taxon>
        <taxon>Ascomycota</taxon>
        <taxon>Saccharomycotina</taxon>
        <taxon>Saccharomycetes</taxon>
        <taxon>Saccharomycetales</taxon>
        <taxon>Saccharomycetaceae</taxon>
        <taxon>Eremothecium</taxon>
    </lineage>
</organism>
<dbReference type="OrthoDB" id="9989144at2759"/>
<dbReference type="eggNOG" id="KOG1478">
    <property type="taxonomic scope" value="Eukaryota"/>
</dbReference>
<name>G8JTJ0_ERECY</name>
<dbReference type="GO" id="GO:0005741">
    <property type="term" value="C:mitochondrial outer membrane"/>
    <property type="evidence" value="ECO:0007669"/>
    <property type="project" value="TreeGrafter"/>
</dbReference>
<evidence type="ECO:0000256" key="4">
    <source>
        <dbReference type="ARBA" id="ARBA00023002"/>
    </source>
</evidence>
<dbReference type="SUPFAM" id="SSF51735">
    <property type="entry name" value="NAD(P)-binding Rossmann-fold domains"/>
    <property type="match status" value="1"/>
</dbReference>
<evidence type="ECO:0000256" key="7">
    <source>
        <dbReference type="ARBA" id="ARBA00023593"/>
    </source>
</evidence>
<dbReference type="PANTHER" id="PTHR43647">
    <property type="entry name" value="DEHYDROGENASE"/>
    <property type="match status" value="1"/>
</dbReference>
<dbReference type="EMBL" id="CP002500">
    <property type="protein sequence ID" value="AET39343.1"/>
    <property type="molecule type" value="Genomic_DNA"/>
</dbReference>
<dbReference type="GO" id="GO:0006696">
    <property type="term" value="P:ergosterol biosynthetic process"/>
    <property type="evidence" value="ECO:0007669"/>
    <property type="project" value="EnsemblFungi"/>
</dbReference>
<dbReference type="PANTHER" id="PTHR43647:SF1">
    <property type="entry name" value="3-KETO-STEROID REDUCTASE ERG27"/>
    <property type="match status" value="1"/>
</dbReference>
<keyword evidence="3" id="KW-0752">Steroid biosynthesis</keyword>
<keyword evidence="2" id="KW-0521">NADP</keyword>
<keyword evidence="5" id="KW-0443">Lipid metabolism</keyword>
<evidence type="ECO:0000256" key="8">
    <source>
        <dbReference type="ARBA" id="ARBA00023621"/>
    </source>
</evidence>
<dbReference type="GO" id="GO:0005811">
    <property type="term" value="C:lipid droplet"/>
    <property type="evidence" value="ECO:0007669"/>
    <property type="project" value="EnsemblFungi"/>
</dbReference>
<gene>
    <name evidence="10" type="ordered locus">Ecym_4279</name>
</gene>
<dbReference type="InParanoid" id="G8JTJ0"/>
<evidence type="ECO:0000256" key="5">
    <source>
        <dbReference type="ARBA" id="ARBA00023098"/>
    </source>
</evidence>
<dbReference type="KEGG" id="erc:Ecym_4279"/>
<dbReference type="GeneID" id="11471293"/>
<dbReference type="RefSeq" id="XP_003646160.1">
    <property type="nucleotide sequence ID" value="XM_003646112.1"/>
</dbReference>
<keyword evidence="9" id="KW-0812">Transmembrane</keyword>
<dbReference type="STRING" id="931890.G8JTJ0"/>
<dbReference type="EC" id="1.1.1.270" evidence="8"/>
<reference evidence="11" key="1">
    <citation type="journal article" date="2012" name="G3 (Bethesda)">
        <title>Pichia sorbitophila, an interspecies yeast hybrid reveals early steps of genome resolution following polyploidization.</title>
        <authorList>
            <person name="Leh Louis V."/>
            <person name="Despons L."/>
            <person name="Friedrich A."/>
            <person name="Martin T."/>
            <person name="Durrens P."/>
            <person name="Casaregola S."/>
            <person name="Neuveglise C."/>
            <person name="Fairhead C."/>
            <person name="Marck C."/>
            <person name="Cruz J.A."/>
            <person name="Straub M.L."/>
            <person name="Kugler V."/>
            <person name="Sacerdot C."/>
            <person name="Uzunov Z."/>
            <person name="Thierry A."/>
            <person name="Weiss S."/>
            <person name="Bleykasten C."/>
            <person name="De Montigny J."/>
            <person name="Jacques N."/>
            <person name="Jung P."/>
            <person name="Lemaire M."/>
            <person name="Mallet S."/>
            <person name="Morel G."/>
            <person name="Richard G.F."/>
            <person name="Sarkar A."/>
            <person name="Savel G."/>
            <person name="Schacherer J."/>
            <person name="Seret M.L."/>
            <person name="Talla E."/>
            <person name="Samson G."/>
            <person name="Jubin C."/>
            <person name="Poulain J."/>
            <person name="Vacherie B."/>
            <person name="Barbe V."/>
            <person name="Pelletier E."/>
            <person name="Sherman D.J."/>
            <person name="Westhof E."/>
            <person name="Weissenbach J."/>
            <person name="Baret P.V."/>
            <person name="Wincker P."/>
            <person name="Gaillardin C."/>
            <person name="Dujon B."/>
            <person name="Souciet J.L."/>
        </authorList>
    </citation>
    <scope>NUCLEOTIDE SEQUENCE [LARGE SCALE GENOMIC DNA]</scope>
    <source>
        <strain evidence="11">CBS 270.75 / DBVPG 7215 / KCTC 17166 / NRRL Y-17582</strain>
    </source>
</reference>
<feature type="transmembrane region" description="Helical" evidence="9">
    <location>
        <begin position="239"/>
        <end position="258"/>
    </location>
</feature>
<dbReference type="Pfam" id="PF00106">
    <property type="entry name" value="adh_short"/>
    <property type="match status" value="1"/>
</dbReference>
<evidence type="ECO:0000256" key="1">
    <source>
        <dbReference type="ARBA" id="ARBA00022516"/>
    </source>
</evidence>
<dbReference type="FunCoup" id="G8JTJ0">
    <property type="interactions" value="142"/>
</dbReference>
<comment type="pathway">
    <text evidence="6">Steroid biosynthesis; zymosterol biosynthesis; zymosterol from lanosterol: step 5/6.</text>
</comment>
<dbReference type="InterPro" id="IPR051593">
    <property type="entry name" value="Ergosterol_Biosynth_ERG27"/>
</dbReference>
<evidence type="ECO:0000256" key="2">
    <source>
        <dbReference type="ARBA" id="ARBA00022857"/>
    </source>
</evidence>
<keyword evidence="9" id="KW-0472">Membrane</keyword>
<dbReference type="AlphaFoldDB" id="G8JTJ0"/>
<dbReference type="Gene3D" id="3.40.50.720">
    <property type="entry name" value="NAD(P)-binding Rossmann-like Domain"/>
    <property type="match status" value="1"/>
</dbReference>
<keyword evidence="11" id="KW-1185">Reference proteome</keyword>
<keyword evidence="9" id="KW-1133">Transmembrane helix</keyword>
<accession>G8JTJ0</accession>
<dbReference type="GO" id="GO:0005789">
    <property type="term" value="C:endoplasmic reticulum membrane"/>
    <property type="evidence" value="ECO:0007669"/>
    <property type="project" value="EnsemblFungi"/>
</dbReference>
<proteinExistence type="inferred from homology"/>
<evidence type="ECO:0000313" key="10">
    <source>
        <dbReference type="EMBL" id="AET39343.1"/>
    </source>
</evidence>
<comment type="similarity">
    <text evidence="7">Belongs to the short-chain dehydrogenases/reductases (SDR) family. ERG27 subfamily.</text>
</comment>
<keyword evidence="1" id="KW-0444">Lipid biosynthesis</keyword>
<dbReference type="Proteomes" id="UP000006790">
    <property type="component" value="Chromosome 4"/>
</dbReference>
<dbReference type="HOGENOM" id="CLU_029944_1_0_1"/>
<evidence type="ECO:0000256" key="9">
    <source>
        <dbReference type="SAM" id="Phobius"/>
    </source>
</evidence>
<dbReference type="InterPro" id="IPR002347">
    <property type="entry name" value="SDR_fam"/>
</dbReference>
<sequence length="346" mass="39921">MRTHKVAVITGTNSNLGLNIAYRLIDNLDYEDKLTLVVTSRTLLRVREVIDLLKAYSEKHEKNMYVDYDYLLVDFTDMVSVLGAYYDLNNRYDAIHYFFVNAAQGVYSGIDWMQATKEIISNPLEAVTNPTYKIQRIGVNTADGMGLVFQANVFGPYYLIRKLIPQLSKGNAIVVWISSLMAEPKYLSLEDIELLKTDASYEGSKRLVDLLHLMTFKDLKALGIHQYLTHPGIFTSNSFFQYLNFFTYYAMLMFFYFARLMGSRWHNISGYKAANAPVYVATLANPNFERQELKYGSATYRDGMEYIVTEEVDPTGAYDVYKYIIRLAEDWDEKLKDQIVNSRIIL</sequence>
<evidence type="ECO:0000256" key="6">
    <source>
        <dbReference type="ARBA" id="ARBA00023589"/>
    </source>
</evidence>
<dbReference type="InterPro" id="IPR036291">
    <property type="entry name" value="NAD(P)-bd_dom_sf"/>
</dbReference>
<evidence type="ECO:0000313" key="11">
    <source>
        <dbReference type="Proteomes" id="UP000006790"/>
    </source>
</evidence>
<keyword evidence="4" id="KW-0560">Oxidoreductase</keyword>
<dbReference type="GO" id="GO:0000253">
    <property type="term" value="F:3-beta-hydroxysteroid 3-dehydrogenase (NADP+) activity"/>
    <property type="evidence" value="ECO:0007669"/>
    <property type="project" value="UniProtKB-EC"/>
</dbReference>
<dbReference type="OMA" id="WHNIDGY"/>
<dbReference type="FunFam" id="3.40.50.720:FF:000525">
    <property type="entry name" value="3-keto-steroid reductase"/>
    <property type="match status" value="1"/>
</dbReference>